<evidence type="ECO:0000313" key="2">
    <source>
        <dbReference type="EMBL" id="OEK07031.1"/>
    </source>
</evidence>
<dbReference type="OrthoDB" id="1120881at2"/>
<keyword evidence="1" id="KW-0812">Transmembrane</keyword>
<evidence type="ECO:0000256" key="1">
    <source>
        <dbReference type="SAM" id="Phobius"/>
    </source>
</evidence>
<keyword evidence="1" id="KW-0472">Membrane</keyword>
<accession>A0A1E5T6M6</accession>
<dbReference type="AlphaFoldDB" id="A0A1E5T6M6"/>
<dbReference type="STRING" id="1563681.BFP71_05080"/>
<name>A0A1E5T6M6_9BACT</name>
<protein>
    <submittedName>
        <fullName evidence="2">Uncharacterized protein</fullName>
    </submittedName>
</protein>
<dbReference type="RefSeq" id="WP_069834343.1">
    <property type="nucleotide sequence ID" value="NZ_MDGQ01000003.1"/>
</dbReference>
<dbReference type="EMBL" id="MDGQ01000003">
    <property type="protein sequence ID" value="OEK07031.1"/>
    <property type="molecule type" value="Genomic_DNA"/>
</dbReference>
<reference evidence="2 3" key="1">
    <citation type="submission" date="2016-08" db="EMBL/GenBank/DDBJ databases">
        <title>Draft genome of Fabibacter sp. strain SK-8.</title>
        <authorList>
            <person name="Wong S.-K."/>
            <person name="Hamasaki K."/>
            <person name="Yoshizawa S."/>
        </authorList>
    </citation>
    <scope>NUCLEOTIDE SEQUENCE [LARGE SCALE GENOMIC DNA]</scope>
    <source>
        <strain evidence="2 3">SK-8</strain>
    </source>
</reference>
<sequence>MEKDYLQDISEIRSIMEKSSRFISLSGLSGVMAGIYALVGAAIAHRLVYTSDTVVYSQLVVRDVRGNVVNLIIIALAILVLTIGTGIYLTKKKAKQDGVKSWDKTTERLLINLMIPLVAGGILVIIFYQQGLIGMIAPVTLIFYGMGLINASHYTYRDIRFLGISEVILGLIASAVIGYGLLIWAIGFGVLHIVYGALMYFKYER</sequence>
<proteinExistence type="predicted"/>
<keyword evidence="1" id="KW-1133">Transmembrane helix</keyword>
<comment type="caution">
    <text evidence="2">The sequence shown here is derived from an EMBL/GenBank/DDBJ whole genome shotgun (WGS) entry which is preliminary data.</text>
</comment>
<feature type="transmembrane region" description="Helical" evidence="1">
    <location>
        <begin position="133"/>
        <end position="152"/>
    </location>
</feature>
<evidence type="ECO:0000313" key="3">
    <source>
        <dbReference type="Proteomes" id="UP000095552"/>
    </source>
</evidence>
<feature type="transmembrane region" description="Helical" evidence="1">
    <location>
        <begin position="22"/>
        <end position="48"/>
    </location>
</feature>
<dbReference type="Proteomes" id="UP000095552">
    <property type="component" value="Unassembled WGS sequence"/>
</dbReference>
<feature type="transmembrane region" description="Helical" evidence="1">
    <location>
        <begin position="109"/>
        <end position="127"/>
    </location>
</feature>
<feature type="transmembrane region" description="Helical" evidence="1">
    <location>
        <begin position="68"/>
        <end position="89"/>
    </location>
</feature>
<organism evidence="2 3">
    <name type="scientific">Roseivirga misakiensis</name>
    <dbReference type="NCBI Taxonomy" id="1563681"/>
    <lineage>
        <taxon>Bacteria</taxon>
        <taxon>Pseudomonadati</taxon>
        <taxon>Bacteroidota</taxon>
        <taxon>Cytophagia</taxon>
        <taxon>Cytophagales</taxon>
        <taxon>Roseivirgaceae</taxon>
        <taxon>Roseivirga</taxon>
    </lineage>
</organism>
<gene>
    <name evidence="2" type="ORF">BFP71_05080</name>
</gene>
<keyword evidence="3" id="KW-1185">Reference proteome</keyword>